<dbReference type="Proteomes" id="UP001171299">
    <property type="component" value="Unassembled WGS sequence"/>
</dbReference>
<name>A0ABT8XY27_9GAMM</name>
<accession>A0ABT8XY27</accession>
<evidence type="ECO:0000313" key="1">
    <source>
        <dbReference type="EMBL" id="MDO6408353.1"/>
    </source>
</evidence>
<comment type="caution">
    <text evidence="1">The sequence shown here is derived from an EMBL/GenBank/DDBJ whole genome shotgun (WGS) entry which is preliminary data.</text>
</comment>
<keyword evidence="2" id="KW-1185">Reference proteome</keyword>
<gene>
    <name evidence="1" type="ORF">Q3404_17430</name>
</gene>
<dbReference type="RefSeq" id="WP_208724277.1">
    <property type="nucleotide sequence ID" value="NZ_CP024636.1"/>
</dbReference>
<protein>
    <submittedName>
        <fullName evidence="1">Uncharacterized protein</fullName>
    </submittedName>
</protein>
<reference evidence="1" key="1">
    <citation type="submission" date="2023-07" db="EMBL/GenBank/DDBJ databases">
        <title>The extreme plant-growth-promoting properties of Pantoea phytobeneficialis PF55 revealed by functional and genomic analysis.</title>
        <authorList>
            <person name="Nascimento F.X."/>
            <person name="Marcio R.J."/>
        </authorList>
    </citation>
    <scope>NUCLEOTIDE SEQUENCE</scope>
    <source>
        <strain evidence="1">PF55</strain>
    </source>
</reference>
<organism evidence="1 2">
    <name type="scientific">Pantoea phytobeneficialis</name>
    <dbReference type="NCBI Taxonomy" id="2052056"/>
    <lineage>
        <taxon>Bacteria</taxon>
        <taxon>Pseudomonadati</taxon>
        <taxon>Pseudomonadota</taxon>
        <taxon>Gammaproteobacteria</taxon>
        <taxon>Enterobacterales</taxon>
        <taxon>Erwiniaceae</taxon>
        <taxon>Pantoea</taxon>
    </lineage>
</organism>
<sequence length="76" mass="8944">MEKNRLHEPHWRKPEQNSINHRLKQRSAEIAVQTKASITTNIVHLTFTGFFSSYSQDKRNQEISHFAALTGRLRRV</sequence>
<proteinExistence type="predicted"/>
<dbReference type="EMBL" id="JAUOOM010000018">
    <property type="protein sequence ID" value="MDO6408353.1"/>
    <property type="molecule type" value="Genomic_DNA"/>
</dbReference>
<evidence type="ECO:0000313" key="2">
    <source>
        <dbReference type="Proteomes" id="UP001171299"/>
    </source>
</evidence>